<evidence type="ECO:0000256" key="1">
    <source>
        <dbReference type="ARBA" id="ARBA00004572"/>
    </source>
</evidence>
<dbReference type="OrthoDB" id="2154253at2759"/>
<dbReference type="InterPro" id="IPR023392">
    <property type="entry name" value="Tom20_dom_sf"/>
</dbReference>
<dbReference type="PIRSF" id="PIRSF037707">
    <property type="entry name" value="MAS20_rcpt"/>
    <property type="match status" value="1"/>
</dbReference>
<comment type="similarity">
    <text evidence="2">Belongs to the Tom20 family.</text>
</comment>
<dbReference type="STRING" id="1071378.G0W4A8"/>
<dbReference type="RefSeq" id="XP_003667889.1">
    <property type="nucleotide sequence ID" value="XM_003667841.1"/>
</dbReference>
<evidence type="ECO:0000256" key="5">
    <source>
        <dbReference type="ARBA" id="ARBA00022787"/>
    </source>
</evidence>
<dbReference type="AlphaFoldDB" id="G0W4A8"/>
<dbReference type="PRINTS" id="PR00351">
    <property type="entry name" value="OM20RECEPTOR"/>
</dbReference>
<dbReference type="GeneID" id="11493735"/>
<protein>
    <recommendedName>
        <fullName evidence="14">Mitochondrial import receptor subunit TOM20</fullName>
    </recommendedName>
</protein>
<keyword evidence="7 11" id="KW-1133">Transmembrane helix</keyword>
<accession>G0W4A8</accession>
<evidence type="ECO:0000256" key="4">
    <source>
        <dbReference type="ARBA" id="ARBA00022692"/>
    </source>
</evidence>
<dbReference type="Gene3D" id="1.20.960.10">
    <property type="entry name" value="Mitochondrial outer membrane translocase complex, subunit Tom20 domain"/>
    <property type="match status" value="1"/>
</dbReference>
<evidence type="ECO:0000256" key="11">
    <source>
        <dbReference type="SAM" id="Phobius"/>
    </source>
</evidence>
<evidence type="ECO:0000256" key="10">
    <source>
        <dbReference type="SAM" id="Coils"/>
    </source>
</evidence>
<dbReference type="SUPFAM" id="SSF47157">
    <property type="entry name" value="Mitochondrial import receptor subunit Tom20"/>
    <property type="match status" value="1"/>
</dbReference>
<evidence type="ECO:0000256" key="3">
    <source>
        <dbReference type="ARBA" id="ARBA00022448"/>
    </source>
</evidence>
<dbReference type="EMBL" id="HE580267">
    <property type="protein sequence ID" value="CCD22646.1"/>
    <property type="molecule type" value="Genomic_DNA"/>
</dbReference>
<keyword evidence="4 11" id="KW-0812">Transmembrane</keyword>
<dbReference type="GO" id="GO:0016031">
    <property type="term" value="P:tRNA import into mitochondrion"/>
    <property type="evidence" value="ECO:0007669"/>
    <property type="project" value="TreeGrafter"/>
</dbReference>
<feature type="transmembrane region" description="Helical" evidence="11">
    <location>
        <begin position="6"/>
        <end position="31"/>
    </location>
</feature>
<gene>
    <name evidence="12" type="primary">NDAI0A04910</name>
    <name evidence="12" type="ordered locus">NDAI_0A04910</name>
</gene>
<dbReference type="GO" id="GO:0006886">
    <property type="term" value="P:intracellular protein transport"/>
    <property type="evidence" value="ECO:0007669"/>
    <property type="project" value="InterPro"/>
</dbReference>
<dbReference type="Proteomes" id="UP000000689">
    <property type="component" value="Chromosome 1"/>
</dbReference>
<dbReference type="GO" id="GO:0030943">
    <property type="term" value="F:mitochondrion targeting sequence binding"/>
    <property type="evidence" value="ECO:0007669"/>
    <property type="project" value="TreeGrafter"/>
</dbReference>
<keyword evidence="8" id="KW-0496">Mitochondrion</keyword>
<organism evidence="12 13">
    <name type="scientific">Naumovozyma dairenensis (strain ATCC 10597 / BCRC 20456 / CBS 421 / NBRC 0211 / NRRL Y-12639)</name>
    <name type="common">Saccharomyces dairenensis</name>
    <dbReference type="NCBI Taxonomy" id="1071378"/>
    <lineage>
        <taxon>Eukaryota</taxon>
        <taxon>Fungi</taxon>
        <taxon>Dikarya</taxon>
        <taxon>Ascomycota</taxon>
        <taxon>Saccharomycotina</taxon>
        <taxon>Saccharomycetes</taxon>
        <taxon>Saccharomycetales</taxon>
        <taxon>Saccharomycetaceae</taxon>
        <taxon>Naumovozyma</taxon>
    </lineage>
</organism>
<reference evidence="12 13" key="1">
    <citation type="journal article" date="2011" name="Proc. Natl. Acad. Sci. U.S.A.">
        <title>Evolutionary erosion of yeast sex chromosomes by mating-type switching accidents.</title>
        <authorList>
            <person name="Gordon J.L."/>
            <person name="Armisen D."/>
            <person name="Proux-Wera E."/>
            <person name="Oheigeartaigh S.S."/>
            <person name="Byrne K.P."/>
            <person name="Wolfe K.H."/>
        </authorList>
    </citation>
    <scope>NUCLEOTIDE SEQUENCE [LARGE SCALE GENOMIC DNA]</scope>
    <source>
        <strain evidence="13">ATCC 10597 / BCRC 20456 / CBS 421 / NBRC 0211 / NRRL Y-12639</strain>
    </source>
</reference>
<dbReference type="GO" id="GO:0006605">
    <property type="term" value="P:protein targeting"/>
    <property type="evidence" value="ECO:0007669"/>
    <property type="project" value="InterPro"/>
</dbReference>
<dbReference type="InterPro" id="IPR002056">
    <property type="entry name" value="MAS20"/>
</dbReference>
<dbReference type="GO" id="GO:0008320">
    <property type="term" value="F:protein transmembrane transporter activity"/>
    <property type="evidence" value="ECO:0007669"/>
    <property type="project" value="TreeGrafter"/>
</dbReference>
<evidence type="ECO:0008006" key="14">
    <source>
        <dbReference type="Google" id="ProtNLM"/>
    </source>
</evidence>
<keyword evidence="13" id="KW-1185">Reference proteome</keyword>
<proteinExistence type="inferred from homology"/>
<keyword evidence="3" id="KW-0813">Transport</keyword>
<evidence type="ECO:0000313" key="13">
    <source>
        <dbReference type="Proteomes" id="UP000000689"/>
    </source>
</evidence>
<dbReference type="OMA" id="DMIAYDG"/>
<keyword evidence="9 11" id="KW-0472">Membrane</keyword>
<feature type="coiled-coil region" evidence="10">
    <location>
        <begin position="40"/>
        <end position="71"/>
    </location>
</feature>
<dbReference type="GO" id="GO:0005742">
    <property type="term" value="C:mitochondrial outer membrane translocase complex"/>
    <property type="evidence" value="ECO:0007669"/>
    <property type="project" value="InterPro"/>
</dbReference>
<keyword evidence="10" id="KW-0175">Coiled coil</keyword>
<evidence type="ECO:0000256" key="8">
    <source>
        <dbReference type="ARBA" id="ARBA00023128"/>
    </source>
</evidence>
<evidence type="ECO:0000256" key="2">
    <source>
        <dbReference type="ARBA" id="ARBA00005792"/>
    </source>
</evidence>
<comment type="subcellular location">
    <subcellularLocation>
        <location evidence="1">Mitochondrion outer membrane</location>
        <topology evidence="1">Single-pass membrane protein</topology>
    </subcellularLocation>
</comment>
<dbReference type="PANTHER" id="PTHR12430">
    <property type="entry name" value="MITOCHONDRIAL IMPORT RECEPTOR SUBUNIT TOM20"/>
    <property type="match status" value="1"/>
</dbReference>
<name>G0W4A8_NAUDC</name>
<keyword evidence="5" id="KW-1000">Mitochondrion outer membrane</keyword>
<evidence type="ECO:0000256" key="7">
    <source>
        <dbReference type="ARBA" id="ARBA00022989"/>
    </source>
</evidence>
<evidence type="ECO:0000256" key="6">
    <source>
        <dbReference type="ARBA" id="ARBA00022927"/>
    </source>
</evidence>
<dbReference type="eggNOG" id="KOG4056">
    <property type="taxonomic scope" value="Eukaryota"/>
</dbReference>
<evidence type="ECO:0000256" key="9">
    <source>
        <dbReference type="ARBA" id="ARBA00023136"/>
    </source>
</evidence>
<dbReference type="GO" id="GO:0030150">
    <property type="term" value="P:protein import into mitochondrial matrix"/>
    <property type="evidence" value="ECO:0007669"/>
    <property type="project" value="TreeGrafter"/>
</dbReference>
<dbReference type="PANTHER" id="PTHR12430:SF0">
    <property type="entry name" value="TRANSLOCASE OF OUTER MITOCHONDRIAL MEMBRANE 20"/>
    <property type="match status" value="1"/>
</dbReference>
<dbReference type="Pfam" id="PF02064">
    <property type="entry name" value="MAS20"/>
    <property type="match status" value="1"/>
</dbReference>
<keyword evidence="6" id="KW-0653">Protein transport</keyword>
<sequence length="204" mass="23541">MPSTSSIIKTATITTSVVIASIGCYAVYFDYQRRKNPHFRKELRKKLKKEAKELEISKKKAEEEFLAKIREFLTQDLLNDPISMDPEKREEIFASNVEMGERLTIQPGQEIESASKFYRALCVYPKPTDLLKIYQRTIPENIYEIVQMMLTVVPPDNLMDFLKNSFDRYMRGVDPLVGLGSEVDVESDLANTNDDDVDHDIHEL</sequence>
<evidence type="ECO:0000313" key="12">
    <source>
        <dbReference type="EMBL" id="CCD22646.1"/>
    </source>
</evidence>
<dbReference type="HOGENOM" id="CLU_090411_0_0_1"/>
<dbReference type="KEGG" id="ndi:NDAI_0A04910"/>